<dbReference type="AlphaFoldDB" id="A0A0V0YP88"/>
<name>A0A0V0YP88_9BILA</name>
<proteinExistence type="predicted"/>
<dbReference type="EMBL" id="JYDQ01004218">
    <property type="protein sequence ID" value="KRY02114.1"/>
    <property type="molecule type" value="Genomic_DNA"/>
</dbReference>
<protein>
    <submittedName>
        <fullName evidence="1">Uncharacterized protein</fullName>
    </submittedName>
</protein>
<evidence type="ECO:0000313" key="2">
    <source>
        <dbReference type="Proteomes" id="UP000054783"/>
    </source>
</evidence>
<keyword evidence="2" id="KW-1185">Reference proteome</keyword>
<organism evidence="1 2">
    <name type="scientific">Trichinella patagoniensis</name>
    <dbReference type="NCBI Taxonomy" id="990121"/>
    <lineage>
        <taxon>Eukaryota</taxon>
        <taxon>Metazoa</taxon>
        <taxon>Ecdysozoa</taxon>
        <taxon>Nematoda</taxon>
        <taxon>Enoplea</taxon>
        <taxon>Dorylaimia</taxon>
        <taxon>Trichinellida</taxon>
        <taxon>Trichinellidae</taxon>
        <taxon>Trichinella</taxon>
    </lineage>
</organism>
<comment type="caution">
    <text evidence="1">The sequence shown here is derived from an EMBL/GenBank/DDBJ whole genome shotgun (WGS) entry which is preliminary data.</text>
</comment>
<gene>
    <name evidence="1" type="ORF">T12_6862</name>
</gene>
<sequence>MPGQSVERALLSYVFNLFINDLRWISSKSWILLFQFSIF</sequence>
<dbReference type="Proteomes" id="UP000054783">
    <property type="component" value="Unassembled WGS sequence"/>
</dbReference>
<reference evidence="1 2" key="1">
    <citation type="submission" date="2015-01" db="EMBL/GenBank/DDBJ databases">
        <title>Evolution of Trichinella species and genotypes.</title>
        <authorList>
            <person name="Korhonen P.K."/>
            <person name="Edoardo P."/>
            <person name="Giuseppe L.R."/>
            <person name="Gasser R.B."/>
        </authorList>
    </citation>
    <scope>NUCLEOTIDE SEQUENCE [LARGE SCALE GENOMIC DNA]</scope>
    <source>
        <strain evidence="1">ISS2496</strain>
    </source>
</reference>
<accession>A0A0V0YP88</accession>
<evidence type="ECO:0000313" key="1">
    <source>
        <dbReference type="EMBL" id="KRY02114.1"/>
    </source>
</evidence>